<feature type="modified residue" description="4-aspartylphosphate" evidence="2">
    <location>
        <position position="65"/>
    </location>
</feature>
<comment type="caution">
    <text evidence="4">The sequence shown here is derived from an EMBL/GenBank/DDBJ whole genome shotgun (WGS) entry which is preliminary data.</text>
</comment>
<proteinExistence type="predicted"/>
<dbReference type="Pfam" id="PF00072">
    <property type="entry name" value="Response_reg"/>
    <property type="match status" value="1"/>
</dbReference>
<accession>A0ABS9K269</accession>
<dbReference type="Proteomes" id="UP001165384">
    <property type="component" value="Unassembled WGS sequence"/>
</dbReference>
<evidence type="ECO:0000313" key="5">
    <source>
        <dbReference type="Proteomes" id="UP001165384"/>
    </source>
</evidence>
<name>A0ABS9K269_9RHOO</name>
<evidence type="ECO:0000259" key="3">
    <source>
        <dbReference type="PROSITE" id="PS50110"/>
    </source>
</evidence>
<dbReference type="RefSeq" id="WP_275710146.1">
    <property type="nucleotide sequence ID" value="NZ_JAKLTN010000002.1"/>
</dbReference>
<dbReference type="SUPFAM" id="SSF52172">
    <property type="entry name" value="CheY-like"/>
    <property type="match status" value="1"/>
</dbReference>
<evidence type="ECO:0000256" key="1">
    <source>
        <dbReference type="ARBA" id="ARBA00022553"/>
    </source>
</evidence>
<dbReference type="PROSITE" id="PS50110">
    <property type="entry name" value="RESPONSE_REGULATORY"/>
    <property type="match status" value="1"/>
</dbReference>
<keyword evidence="1 2" id="KW-0597">Phosphoprotein</keyword>
<dbReference type="InterPro" id="IPR001789">
    <property type="entry name" value="Sig_transdc_resp-reg_receiver"/>
</dbReference>
<evidence type="ECO:0000313" key="4">
    <source>
        <dbReference type="EMBL" id="MCG2577256.1"/>
    </source>
</evidence>
<dbReference type="PANTHER" id="PTHR44591">
    <property type="entry name" value="STRESS RESPONSE REGULATOR PROTEIN 1"/>
    <property type="match status" value="1"/>
</dbReference>
<dbReference type="InterPro" id="IPR058245">
    <property type="entry name" value="NreC/VraR/RcsB-like_REC"/>
</dbReference>
<dbReference type="PANTHER" id="PTHR44591:SF3">
    <property type="entry name" value="RESPONSE REGULATORY DOMAIN-CONTAINING PROTEIN"/>
    <property type="match status" value="1"/>
</dbReference>
<gene>
    <name evidence="4" type="ORF">LZ012_09650</name>
</gene>
<feature type="domain" description="Response regulatory" evidence="3">
    <location>
        <begin position="14"/>
        <end position="133"/>
    </location>
</feature>
<dbReference type="InterPro" id="IPR011006">
    <property type="entry name" value="CheY-like_superfamily"/>
</dbReference>
<dbReference type="Gene3D" id="3.40.50.2300">
    <property type="match status" value="1"/>
</dbReference>
<keyword evidence="5" id="KW-1185">Reference proteome</keyword>
<dbReference type="InterPro" id="IPR050595">
    <property type="entry name" value="Bact_response_regulator"/>
</dbReference>
<dbReference type="EMBL" id="JAKLTN010000002">
    <property type="protein sequence ID" value="MCG2577256.1"/>
    <property type="molecule type" value="Genomic_DNA"/>
</dbReference>
<dbReference type="SMART" id="SM00448">
    <property type="entry name" value="REC"/>
    <property type="match status" value="1"/>
</dbReference>
<organism evidence="4 5">
    <name type="scientific">Dechloromonas hankyongensis</name>
    <dbReference type="NCBI Taxonomy" id="2908002"/>
    <lineage>
        <taxon>Bacteria</taxon>
        <taxon>Pseudomonadati</taxon>
        <taxon>Pseudomonadota</taxon>
        <taxon>Betaproteobacteria</taxon>
        <taxon>Rhodocyclales</taxon>
        <taxon>Azonexaceae</taxon>
        <taxon>Dechloromonas</taxon>
    </lineage>
</organism>
<dbReference type="CDD" id="cd17535">
    <property type="entry name" value="REC_NarL-like"/>
    <property type="match status" value="1"/>
</dbReference>
<protein>
    <submittedName>
        <fullName evidence="4">Response regulator transcription factor</fullName>
    </submittedName>
</protein>
<evidence type="ECO:0000256" key="2">
    <source>
        <dbReference type="PROSITE-ProRule" id="PRU00169"/>
    </source>
</evidence>
<reference evidence="4" key="1">
    <citation type="submission" date="2022-01" db="EMBL/GenBank/DDBJ databases">
        <authorList>
            <person name="Jo J.-H."/>
            <person name="Im W.-T."/>
        </authorList>
    </citation>
    <scope>NUCLEOTIDE SEQUENCE</scope>
    <source>
        <strain evidence="4">XY25</strain>
    </source>
</reference>
<sequence>MARLPKNAAQTPLTVILIEDSPVLRQTLGALLDELSAVAVVGEAEDESSALELLQRRQPQLAILDLELKAGSGFGVLRALSRAPDRFGRPRAVVFSSHGNAVVRERCFALGVERFFDKATQFDDLLAYVRQASPCSA</sequence>